<organism evidence="2 3">
    <name type="scientific">Cladophialophora bantiana (strain ATCC 10958 / CBS 173.52 / CDC B-1940 / NIH 8579)</name>
    <name type="common">Xylohypha bantiana</name>
    <dbReference type="NCBI Taxonomy" id="1442370"/>
    <lineage>
        <taxon>Eukaryota</taxon>
        <taxon>Fungi</taxon>
        <taxon>Dikarya</taxon>
        <taxon>Ascomycota</taxon>
        <taxon>Pezizomycotina</taxon>
        <taxon>Eurotiomycetes</taxon>
        <taxon>Chaetothyriomycetidae</taxon>
        <taxon>Chaetothyriales</taxon>
        <taxon>Herpotrichiellaceae</taxon>
        <taxon>Cladophialophora</taxon>
    </lineage>
</organism>
<feature type="transmembrane region" description="Helical" evidence="1">
    <location>
        <begin position="12"/>
        <end position="42"/>
    </location>
</feature>
<evidence type="ECO:0000313" key="3">
    <source>
        <dbReference type="Proteomes" id="UP000053789"/>
    </source>
</evidence>
<dbReference type="EMBL" id="KN847003">
    <property type="protein sequence ID" value="KIW87564.1"/>
    <property type="molecule type" value="Genomic_DNA"/>
</dbReference>
<keyword evidence="1" id="KW-0472">Membrane</keyword>
<accession>A0A0D2HT20</accession>
<dbReference type="HOGENOM" id="CLU_041809_3_0_1"/>
<keyword evidence="1" id="KW-0812">Transmembrane</keyword>
<dbReference type="RefSeq" id="XP_016614233.1">
    <property type="nucleotide sequence ID" value="XM_016769597.1"/>
</dbReference>
<dbReference type="GeneID" id="27704816"/>
<evidence type="ECO:0000313" key="2">
    <source>
        <dbReference type="EMBL" id="KIW87564.1"/>
    </source>
</evidence>
<gene>
    <name evidence="2" type="ORF">Z519_11888</name>
</gene>
<reference evidence="2" key="1">
    <citation type="submission" date="2015-01" db="EMBL/GenBank/DDBJ databases">
        <title>The Genome Sequence of Cladophialophora bantiana CBS 173.52.</title>
        <authorList>
            <consortium name="The Broad Institute Genomics Platform"/>
            <person name="Cuomo C."/>
            <person name="de Hoog S."/>
            <person name="Gorbushina A."/>
            <person name="Stielow B."/>
            <person name="Teixiera M."/>
            <person name="Abouelleil A."/>
            <person name="Chapman S.B."/>
            <person name="Priest M."/>
            <person name="Young S.K."/>
            <person name="Wortman J."/>
            <person name="Nusbaum C."/>
            <person name="Birren B."/>
        </authorList>
    </citation>
    <scope>NUCLEOTIDE SEQUENCE [LARGE SCALE GENOMIC DNA]</scope>
    <source>
        <strain evidence="2">CBS 173.52</strain>
    </source>
</reference>
<keyword evidence="1" id="KW-1133">Transmembrane helix</keyword>
<dbReference type="VEuPathDB" id="FungiDB:Z519_11888"/>
<dbReference type="AlphaFoldDB" id="A0A0D2HT20"/>
<name>A0A0D2HT20_CLAB1</name>
<proteinExistence type="predicted"/>
<keyword evidence="3" id="KW-1185">Reference proteome</keyword>
<protein>
    <submittedName>
        <fullName evidence="2">Uncharacterized protein</fullName>
    </submittedName>
</protein>
<dbReference type="OrthoDB" id="195446at2759"/>
<sequence>MLLNDLLLGLFGLWAIYFFLLKLILFKLVLNIILPLIIRYLLIPNLPKRVRPYAERALQKCDEICYSAPLEPKGPCNRDVYRTAMILSRVVDRDVVPEILDMAELWHDVPLASKVDAEPFKVTAREHGVSGHRPGVVYLETELPATMPPKALRSLTFIITSCDQGHSNELQDVGTYRNSKTWFEVKITPSKAIRRQPIWKSQPEPDFNFPPRKIVTNIHAGQDFKTHTVIWHYNDEDEDIRNLIRTMGAGWKVAITAWGQYPIWDNYVQSARIDCRVHTVRKM</sequence>
<evidence type="ECO:0000256" key="1">
    <source>
        <dbReference type="SAM" id="Phobius"/>
    </source>
</evidence>
<dbReference type="Proteomes" id="UP000053789">
    <property type="component" value="Unassembled WGS sequence"/>
</dbReference>